<evidence type="ECO:0000256" key="1">
    <source>
        <dbReference type="SAM" id="MobiDB-lite"/>
    </source>
</evidence>
<proteinExistence type="predicted"/>
<evidence type="ECO:0000313" key="3">
    <source>
        <dbReference type="EMBL" id="CAK9179259.1"/>
    </source>
</evidence>
<dbReference type="CDD" id="cd00167">
    <property type="entry name" value="SANT"/>
    <property type="match status" value="1"/>
</dbReference>
<dbReference type="PROSITE" id="PS50090">
    <property type="entry name" value="MYB_LIKE"/>
    <property type="match status" value="1"/>
</dbReference>
<dbReference type="Pfam" id="PF13921">
    <property type="entry name" value="Myb_DNA-bind_6"/>
    <property type="match status" value="1"/>
</dbReference>
<dbReference type="Proteomes" id="UP001642360">
    <property type="component" value="Unassembled WGS sequence"/>
</dbReference>
<feature type="domain" description="Myb-like" evidence="2">
    <location>
        <begin position="213"/>
        <end position="303"/>
    </location>
</feature>
<feature type="compositionally biased region" description="Basic residues" evidence="1">
    <location>
        <begin position="36"/>
        <end position="45"/>
    </location>
</feature>
<protein>
    <recommendedName>
        <fullName evidence="2">Myb-like domain-containing protein</fullName>
    </recommendedName>
</protein>
<dbReference type="InterPro" id="IPR001005">
    <property type="entry name" value="SANT/Myb"/>
</dbReference>
<evidence type="ECO:0000313" key="4">
    <source>
        <dbReference type="Proteomes" id="UP001642360"/>
    </source>
</evidence>
<gene>
    <name evidence="3" type="ORF">ILEXP_LOCUS49196</name>
</gene>
<feature type="compositionally biased region" description="Basic and acidic residues" evidence="1">
    <location>
        <begin position="112"/>
        <end position="136"/>
    </location>
</feature>
<evidence type="ECO:0000259" key="2">
    <source>
        <dbReference type="PROSITE" id="PS50090"/>
    </source>
</evidence>
<feature type="compositionally biased region" description="Polar residues" evidence="1">
    <location>
        <begin position="100"/>
        <end position="109"/>
    </location>
</feature>
<dbReference type="PANTHER" id="PTHR47430">
    <property type="entry name" value="GB|AAC33480.1"/>
    <property type="match status" value="1"/>
</dbReference>
<feature type="region of interest" description="Disordered" evidence="1">
    <location>
        <begin position="21"/>
        <end position="149"/>
    </location>
</feature>
<reference evidence="3 4" key="1">
    <citation type="submission" date="2024-02" db="EMBL/GenBank/DDBJ databases">
        <authorList>
            <person name="Vignale AGUSTIN F."/>
            <person name="Sosa J E."/>
            <person name="Modenutti C."/>
        </authorList>
    </citation>
    <scope>NUCLEOTIDE SEQUENCE [LARGE SCALE GENOMIC DNA]</scope>
</reference>
<keyword evidence="4" id="KW-1185">Reference proteome</keyword>
<dbReference type="AlphaFoldDB" id="A0ABC8UBV3"/>
<comment type="caution">
    <text evidence="3">The sequence shown here is derived from an EMBL/GenBank/DDBJ whole genome shotgun (WGS) entry which is preliminary data.</text>
</comment>
<dbReference type="SUPFAM" id="SSF46689">
    <property type="entry name" value="Homeodomain-like"/>
    <property type="match status" value="1"/>
</dbReference>
<dbReference type="Gene3D" id="1.10.10.60">
    <property type="entry name" value="Homeodomain-like"/>
    <property type="match status" value="1"/>
</dbReference>
<feature type="region of interest" description="Disordered" evidence="1">
    <location>
        <begin position="184"/>
        <end position="207"/>
    </location>
</feature>
<dbReference type="EMBL" id="CAUOFW020007455">
    <property type="protein sequence ID" value="CAK9179259.1"/>
    <property type="molecule type" value="Genomic_DNA"/>
</dbReference>
<feature type="compositionally biased region" description="Basic residues" evidence="1">
    <location>
        <begin position="86"/>
        <end position="95"/>
    </location>
</feature>
<organism evidence="3 4">
    <name type="scientific">Ilex paraguariensis</name>
    <name type="common">yerba mate</name>
    <dbReference type="NCBI Taxonomy" id="185542"/>
    <lineage>
        <taxon>Eukaryota</taxon>
        <taxon>Viridiplantae</taxon>
        <taxon>Streptophyta</taxon>
        <taxon>Embryophyta</taxon>
        <taxon>Tracheophyta</taxon>
        <taxon>Spermatophyta</taxon>
        <taxon>Magnoliopsida</taxon>
        <taxon>eudicotyledons</taxon>
        <taxon>Gunneridae</taxon>
        <taxon>Pentapetalae</taxon>
        <taxon>asterids</taxon>
        <taxon>campanulids</taxon>
        <taxon>Aquifoliales</taxon>
        <taxon>Aquifoliaceae</taxon>
        <taxon>Ilex</taxon>
    </lineage>
</organism>
<accession>A0ABC8UBV3</accession>
<dbReference type="InterPro" id="IPR009057">
    <property type="entry name" value="Homeodomain-like_sf"/>
</dbReference>
<sequence length="343" mass="39619">MKHEGGGDISLNGFHDEAINRKDSVLGDGDLQNGKYQKKEKKKRKLESGGNKNILDETTTVEEEGNRSLETNACINLESDIEFKPRKDKRKKHEEKRKQNGSVTVSSSVKILENEITGKDEGVKGHRSSEKEDIIKKKNGKNGLLKERRKNGERIMRIVKLWGKEKPKMDSEAKKDNICTRKKGKEVESGFENPKDVPSTGKGKTWEDNLVRGKRGEKYKWTKEEYELIRKYQEKHGNDWKSLADELGKHIVHMKGMWADTEDYRPLDVLFKFDACCTEDVYWDDLPDHRSGDVCRKRWDQMVLHIGHQGNKSFAEQVDILAKRYCPHLLEARDAWDSKPVVP</sequence>
<dbReference type="PANTHER" id="PTHR47430:SF4">
    <property type="entry name" value="GB|AAC33480.1"/>
    <property type="match status" value="1"/>
</dbReference>
<name>A0ABC8UBV3_9AQUA</name>